<proteinExistence type="predicted"/>
<feature type="transmembrane region" description="Helical" evidence="2">
    <location>
        <begin position="222"/>
        <end position="243"/>
    </location>
</feature>
<dbReference type="Pfam" id="PF07695">
    <property type="entry name" value="7TMR-DISM_7TM"/>
    <property type="match status" value="1"/>
</dbReference>
<feature type="transmembrane region" description="Helical" evidence="2">
    <location>
        <begin position="350"/>
        <end position="371"/>
    </location>
</feature>
<gene>
    <name evidence="4" type="ORF">PTD2_17315</name>
</gene>
<sequence>MIINNNNNKWNIVKLTNSIKLPTIKHGKQSIILLSILICFTYFLTQSKSSAVTQGYVADVSIHKSDSPISLNAANDAFNWQPIKEGNFNLGNHRYSLIRIQLDQSVLPSPDGLVLVIARNNIFTDAILLYQHDNVTQEKLLTPSSTDNKLLSIKLTKETIKNPVYISISGRYLRGELFVLTPKEFTDRIKKSSLIDGIYFGIISLFLLFSILSYVFFRQTIFLKYGALLTSIFLWVAAGEGWLKSTFPQIQGVPFFTPNSLGILFFITFAFFSYDYLKLKQKKTKAGSLLKYNQRMLIFIWLCYCVSFERTDPTMYQIAYGLALLNCLIVLAITFIIAVRTLSSKGKQGVFYLCALIVFVIGSVISGLSVANIIDYFVGWTLIKVSSFIEVLILASGLMYGYKVALTSQEDKDKQHSIVQANIISTQKELAESSTIIENNKNSRSLCPQIAKIVALLDKVLYVKAAGNYSEIVYRHGTTTKEQLVDTNLQTIEKALGSEKIIRCHKSYLVKVDTHFILKRRTSADYDLIVEEHLIPIGRKYLKDIRRL</sequence>
<dbReference type="Proteomes" id="UP000006201">
    <property type="component" value="Unassembled WGS sequence"/>
</dbReference>
<dbReference type="GO" id="GO:0003677">
    <property type="term" value="F:DNA binding"/>
    <property type="evidence" value="ECO:0007669"/>
    <property type="project" value="InterPro"/>
</dbReference>
<keyword evidence="1" id="KW-0902">Two-component regulatory system</keyword>
<evidence type="ECO:0000256" key="1">
    <source>
        <dbReference type="ARBA" id="ARBA00023012"/>
    </source>
</evidence>
<dbReference type="STRING" id="87626.PTD2_17315"/>
<keyword evidence="2" id="KW-0472">Membrane</keyword>
<comment type="caution">
    <text evidence="4">The sequence shown here is derived from an EMBL/GenBank/DDBJ whole genome shotgun (WGS) entry which is preliminary data.</text>
</comment>
<dbReference type="SMART" id="SM00850">
    <property type="entry name" value="LytTR"/>
    <property type="match status" value="1"/>
</dbReference>
<evidence type="ECO:0000313" key="5">
    <source>
        <dbReference type="Proteomes" id="UP000006201"/>
    </source>
</evidence>
<feature type="transmembrane region" description="Helical" evidence="2">
    <location>
        <begin position="255"/>
        <end position="274"/>
    </location>
</feature>
<dbReference type="InterPro" id="IPR011623">
    <property type="entry name" value="7TMR_DISM_rcpt_extracell_dom1"/>
</dbReference>
<reference evidence="4 5" key="1">
    <citation type="submission" date="2006-02" db="EMBL/GenBank/DDBJ databases">
        <authorList>
            <person name="Moran M.A."/>
            <person name="Kjelleberg S."/>
            <person name="Egan S."/>
            <person name="Saunders N."/>
            <person name="Thomas T."/>
            <person name="Ferriera S."/>
            <person name="Johnson J."/>
            <person name="Kravitz S."/>
            <person name="Halpern A."/>
            <person name="Remington K."/>
            <person name="Beeson K."/>
            <person name="Tran B."/>
            <person name="Rogers Y.-H."/>
            <person name="Friedman R."/>
            <person name="Venter J.C."/>
        </authorList>
    </citation>
    <scope>NUCLEOTIDE SEQUENCE [LARGE SCALE GENOMIC DNA]</scope>
    <source>
        <strain evidence="4 5">D2</strain>
    </source>
</reference>
<keyword evidence="2" id="KW-1133">Transmembrane helix</keyword>
<dbReference type="Gene3D" id="2.40.50.1020">
    <property type="entry name" value="LytTr DNA-binding domain"/>
    <property type="match status" value="1"/>
</dbReference>
<feature type="transmembrane region" description="Helical" evidence="2">
    <location>
        <begin position="317"/>
        <end position="338"/>
    </location>
</feature>
<dbReference type="AlphaFoldDB" id="A4CB66"/>
<organism evidence="4 5">
    <name type="scientific">Pseudoalteromonas tunicata D2</name>
    <dbReference type="NCBI Taxonomy" id="87626"/>
    <lineage>
        <taxon>Bacteria</taxon>
        <taxon>Pseudomonadati</taxon>
        <taxon>Pseudomonadota</taxon>
        <taxon>Gammaproteobacteria</taxon>
        <taxon>Alteromonadales</taxon>
        <taxon>Pseudoalteromonadaceae</taxon>
        <taxon>Pseudoalteromonas</taxon>
    </lineage>
</organism>
<feature type="domain" description="HTH LytTR-type" evidence="3">
    <location>
        <begin position="478"/>
        <end position="548"/>
    </location>
</feature>
<dbReference type="InterPro" id="IPR007492">
    <property type="entry name" value="LytTR_DNA-bd_dom"/>
</dbReference>
<dbReference type="EMBL" id="AAOH01000005">
    <property type="protein sequence ID" value="EAR27603.1"/>
    <property type="molecule type" value="Genomic_DNA"/>
</dbReference>
<evidence type="ECO:0000259" key="3">
    <source>
        <dbReference type="PROSITE" id="PS50930"/>
    </source>
</evidence>
<feature type="transmembrane region" description="Helical" evidence="2">
    <location>
        <begin position="377"/>
        <end position="402"/>
    </location>
</feature>
<protein>
    <recommendedName>
        <fullName evidence="3">HTH LytTR-type domain-containing protein</fullName>
    </recommendedName>
</protein>
<dbReference type="GO" id="GO:0000160">
    <property type="term" value="P:phosphorelay signal transduction system"/>
    <property type="evidence" value="ECO:0007669"/>
    <property type="project" value="UniProtKB-KW"/>
</dbReference>
<dbReference type="Pfam" id="PF04397">
    <property type="entry name" value="LytTR"/>
    <property type="match status" value="1"/>
</dbReference>
<dbReference type="HOGENOM" id="CLU_496840_0_0_6"/>
<keyword evidence="5" id="KW-1185">Reference proteome</keyword>
<evidence type="ECO:0000313" key="4">
    <source>
        <dbReference type="EMBL" id="EAR27603.1"/>
    </source>
</evidence>
<feature type="transmembrane region" description="Helical" evidence="2">
    <location>
        <begin position="198"/>
        <end position="217"/>
    </location>
</feature>
<evidence type="ECO:0000256" key="2">
    <source>
        <dbReference type="SAM" id="Phobius"/>
    </source>
</evidence>
<name>A4CB66_9GAMM</name>
<accession>A4CB66</accession>
<keyword evidence="2" id="KW-0812">Transmembrane</keyword>
<dbReference type="OrthoDB" id="1118393at2"/>
<dbReference type="PROSITE" id="PS50930">
    <property type="entry name" value="HTH_LYTTR"/>
    <property type="match status" value="1"/>
</dbReference>